<organism evidence="4 5">
    <name type="scientific">Ureibacillus acetophenoni</name>
    <dbReference type="NCBI Taxonomy" id="614649"/>
    <lineage>
        <taxon>Bacteria</taxon>
        <taxon>Bacillati</taxon>
        <taxon>Bacillota</taxon>
        <taxon>Bacilli</taxon>
        <taxon>Bacillales</taxon>
        <taxon>Caryophanaceae</taxon>
        <taxon>Ureibacillus</taxon>
    </lineage>
</organism>
<dbReference type="InterPro" id="IPR036271">
    <property type="entry name" value="Tet_transcr_reg_TetR-rel_C_sf"/>
</dbReference>
<feature type="domain" description="HTH tetR-type" evidence="3">
    <location>
        <begin position="1"/>
        <end position="61"/>
    </location>
</feature>
<name>A0A285UPY8_9BACL</name>
<evidence type="ECO:0000259" key="3">
    <source>
        <dbReference type="PROSITE" id="PS50977"/>
    </source>
</evidence>
<dbReference type="Pfam" id="PF00440">
    <property type="entry name" value="TetR_N"/>
    <property type="match status" value="1"/>
</dbReference>
<dbReference type="InterPro" id="IPR009057">
    <property type="entry name" value="Homeodomain-like_sf"/>
</dbReference>
<sequence length="191" mass="21880">MDRRQEILLGAAKSFSMFGYKATTMEQVAKISNVGKGTIYNFFTNKEELLQEVVISMIRDMKAEADQTISSDVSFIENAHNGLMKMLQFREQHLLFAKLIEEEKAMQTPAVKQMLVKIEEEIVTYIGKRIQIGINKNEIRPCNTQLVGYLLLKSYLAMVVDWQLTHEEALQEEEILGLFKETIFRGLAIAP</sequence>
<protein>
    <submittedName>
        <fullName evidence="4">TetR family transcriptional regulator</fullName>
    </submittedName>
</protein>
<reference evidence="5" key="1">
    <citation type="submission" date="2017-08" db="EMBL/GenBank/DDBJ databases">
        <authorList>
            <person name="Varghese N."/>
            <person name="Submissions S."/>
        </authorList>
    </citation>
    <scope>NUCLEOTIDE SEQUENCE [LARGE SCALE GENOMIC DNA]</scope>
    <source>
        <strain evidence="5">JC23</strain>
    </source>
</reference>
<evidence type="ECO:0000256" key="1">
    <source>
        <dbReference type="ARBA" id="ARBA00023125"/>
    </source>
</evidence>
<evidence type="ECO:0000313" key="4">
    <source>
        <dbReference type="EMBL" id="SOC43975.1"/>
    </source>
</evidence>
<dbReference type="SUPFAM" id="SSF48498">
    <property type="entry name" value="Tetracyclin repressor-like, C-terminal domain"/>
    <property type="match status" value="1"/>
</dbReference>
<dbReference type="PRINTS" id="PR00455">
    <property type="entry name" value="HTHTETR"/>
</dbReference>
<dbReference type="PROSITE" id="PS01081">
    <property type="entry name" value="HTH_TETR_1"/>
    <property type="match status" value="1"/>
</dbReference>
<feature type="DNA-binding region" description="H-T-H motif" evidence="2">
    <location>
        <begin position="24"/>
        <end position="43"/>
    </location>
</feature>
<dbReference type="OrthoDB" id="9812484at2"/>
<dbReference type="InterPro" id="IPR001647">
    <property type="entry name" value="HTH_TetR"/>
</dbReference>
<dbReference type="InterPro" id="IPR050624">
    <property type="entry name" value="HTH-type_Tx_Regulator"/>
</dbReference>
<dbReference type="Proteomes" id="UP000219252">
    <property type="component" value="Unassembled WGS sequence"/>
</dbReference>
<dbReference type="GO" id="GO:0003677">
    <property type="term" value="F:DNA binding"/>
    <property type="evidence" value="ECO:0007669"/>
    <property type="project" value="UniProtKB-UniRule"/>
</dbReference>
<dbReference type="RefSeq" id="WP_097150970.1">
    <property type="nucleotide sequence ID" value="NZ_OBQC01000018.1"/>
</dbReference>
<evidence type="ECO:0000256" key="2">
    <source>
        <dbReference type="PROSITE-ProRule" id="PRU00335"/>
    </source>
</evidence>
<dbReference type="SUPFAM" id="SSF46689">
    <property type="entry name" value="Homeodomain-like"/>
    <property type="match status" value="1"/>
</dbReference>
<keyword evidence="1 2" id="KW-0238">DNA-binding</keyword>
<gene>
    <name evidence="4" type="ORF">SAMN05877842_11833</name>
</gene>
<proteinExistence type="predicted"/>
<keyword evidence="5" id="KW-1185">Reference proteome</keyword>
<dbReference type="PROSITE" id="PS50977">
    <property type="entry name" value="HTH_TETR_2"/>
    <property type="match status" value="1"/>
</dbReference>
<dbReference type="PANTHER" id="PTHR43479:SF11">
    <property type="entry name" value="ACREF_ENVCD OPERON REPRESSOR-RELATED"/>
    <property type="match status" value="1"/>
</dbReference>
<dbReference type="Gene3D" id="1.10.357.10">
    <property type="entry name" value="Tetracycline Repressor, domain 2"/>
    <property type="match status" value="1"/>
</dbReference>
<dbReference type="PANTHER" id="PTHR43479">
    <property type="entry name" value="ACREF/ENVCD OPERON REPRESSOR-RELATED"/>
    <property type="match status" value="1"/>
</dbReference>
<accession>A0A285UPY8</accession>
<dbReference type="AlphaFoldDB" id="A0A285UPY8"/>
<dbReference type="InterPro" id="IPR023772">
    <property type="entry name" value="DNA-bd_HTH_TetR-type_CS"/>
</dbReference>
<dbReference type="EMBL" id="OBQC01000018">
    <property type="protein sequence ID" value="SOC43975.1"/>
    <property type="molecule type" value="Genomic_DNA"/>
</dbReference>
<evidence type="ECO:0000313" key="5">
    <source>
        <dbReference type="Proteomes" id="UP000219252"/>
    </source>
</evidence>